<evidence type="ECO:0000256" key="4">
    <source>
        <dbReference type="ARBA" id="ARBA00022980"/>
    </source>
</evidence>
<dbReference type="GO" id="GO:0003735">
    <property type="term" value="F:structural constituent of ribosome"/>
    <property type="evidence" value="ECO:0007669"/>
    <property type="project" value="InterPro"/>
</dbReference>
<dbReference type="OrthoDB" id="2098203at2759"/>
<dbReference type="Gene3D" id="6.10.250.3440">
    <property type="match status" value="1"/>
</dbReference>
<keyword evidence="5" id="KW-0496">Mitochondrion</keyword>
<dbReference type="EMBL" id="SNSC02000004">
    <property type="protein sequence ID" value="TID25408.1"/>
    <property type="molecule type" value="Genomic_DNA"/>
</dbReference>
<dbReference type="InterPro" id="IPR042831">
    <property type="entry name" value="Ribosomal_mL40_fung"/>
</dbReference>
<comment type="similarity">
    <text evidence="2">Belongs to the mitochondrion-specific ribosomal protein mL40 family.</text>
</comment>
<evidence type="ECO:0000256" key="1">
    <source>
        <dbReference type="ARBA" id="ARBA00004173"/>
    </source>
</evidence>
<dbReference type="Proteomes" id="UP000298493">
    <property type="component" value="Unassembled WGS sequence"/>
</dbReference>
<dbReference type="GO" id="GO:0005739">
    <property type="term" value="C:mitochondrion"/>
    <property type="evidence" value="ECO:0007669"/>
    <property type="project" value="UniProtKB-SubCell"/>
</dbReference>
<dbReference type="Pfam" id="PF09812">
    <property type="entry name" value="MRP-L28"/>
    <property type="match status" value="1"/>
</dbReference>
<comment type="caution">
    <text evidence="8">The sequence shown here is derived from an EMBL/GenBank/DDBJ whole genome shotgun (WGS) entry which is preliminary data.</text>
</comment>
<dbReference type="STRING" id="86259.A0A4Z1PB37"/>
<dbReference type="GO" id="GO:0005840">
    <property type="term" value="C:ribosome"/>
    <property type="evidence" value="ECO:0007669"/>
    <property type="project" value="UniProtKB-KW"/>
</dbReference>
<dbReference type="PANTHER" id="PTHR39150:SF1">
    <property type="entry name" value="LARGE RIBOSOMAL SUBUNIT PROTEIN ML40"/>
    <property type="match status" value="1"/>
</dbReference>
<reference evidence="8 9" key="1">
    <citation type="submission" date="2019-04" db="EMBL/GenBank/DDBJ databases">
        <title>High contiguity whole genome sequence and gene annotation resource for two Venturia nashicola isolates.</title>
        <authorList>
            <person name="Prokchorchik M."/>
            <person name="Won K."/>
            <person name="Lee Y."/>
            <person name="Choi E.D."/>
            <person name="Segonzac C."/>
            <person name="Sohn K.H."/>
        </authorList>
    </citation>
    <scope>NUCLEOTIDE SEQUENCE [LARGE SCALE GENOMIC DNA]</scope>
    <source>
        <strain evidence="8 9">PRI2</strain>
    </source>
</reference>
<keyword evidence="6" id="KW-0687">Ribonucleoprotein</keyword>
<evidence type="ECO:0000256" key="5">
    <source>
        <dbReference type="ARBA" id="ARBA00023128"/>
    </source>
</evidence>
<organism evidence="8 9">
    <name type="scientific">Venturia nashicola</name>
    <dbReference type="NCBI Taxonomy" id="86259"/>
    <lineage>
        <taxon>Eukaryota</taxon>
        <taxon>Fungi</taxon>
        <taxon>Dikarya</taxon>
        <taxon>Ascomycota</taxon>
        <taxon>Pezizomycotina</taxon>
        <taxon>Dothideomycetes</taxon>
        <taxon>Pleosporomycetidae</taxon>
        <taxon>Venturiales</taxon>
        <taxon>Venturiaceae</taxon>
        <taxon>Venturia</taxon>
    </lineage>
</organism>
<evidence type="ECO:0000256" key="3">
    <source>
        <dbReference type="ARBA" id="ARBA00022946"/>
    </source>
</evidence>
<evidence type="ECO:0000256" key="2">
    <source>
        <dbReference type="ARBA" id="ARBA00009360"/>
    </source>
</evidence>
<comment type="subcellular location">
    <subcellularLocation>
        <location evidence="1">Mitochondrion</location>
    </subcellularLocation>
</comment>
<evidence type="ECO:0000256" key="6">
    <source>
        <dbReference type="ARBA" id="ARBA00023274"/>
    </source>
</evidence>
<sequence>MKFLWRTPSSYAGVSASYSFMIPRTAPLRTCQWQSTLPKRVQCSAFSTSPIMHKRKKGNTGDKRITNIRYFLLRRQTPRVLRLSRLRGLRHWTIHRAWQLHKAKLRKQQQLDLERQYNEMRKACEELRLIGSNGLPGGKDEGKLFRTAMMKQGVWQGVPIEYARIQTEWPSKDGWNHGWTRG</sequence>
<evidence type="ECO:0000313" key="8">
    <source>
        <dbReference type="EMBL" id="TID25408.1"/>
    </source>
</evidence>
<gene>
    <name evidence="8" type="ORF">E6O75_ATG04613</name>
</gene>
<keyword evidence="9" id="KW-1185">Reference proteome</keyword>
<name>A0A4Z1PB37_9PEZI</name>
<accession>A0A4Z1PB37</accession>
<dbReference type="GO" id="GO:1990904">
    <property type="term" value="C:ribonucleoprotein complex"/>
    <property type="evidence" value="ECO:0007669"/>
    <property type="project" value="UniProtKB-KW"/>
</dbReference>
<dbReference type="AlphaFoldDB" id="A0A4Z1PB37"/>
<dbReference type="InterPro" id="IPR019192">
    <property type="entry name" value="Ribosomal_mL40"/>
</dbReference>
<dbReference type="PANTHER" id="PTHR39150">
    <property type="entry name" value="54S RIBOSOMAL PROTEIN L28, MITOCHONDRIAL"/>
    <property type="match status" value="1"/>
</dbReference>
<keyword evidence="4" id="KW-0689">Ribosomal protein</keyword>
<keyword evidence="3" id="KW-0809">Transit peptide</keyword>
<protein>
    <recommendedName>
        <fullName evidence="7">Large ribosomal subunit protein mL40</fullName>
    </recommendedName>
</protein>
<evidence type="ECO:0000256" key="7">
    <source>
        <dbReference type="ARBA" id="ARBA00035192"/>
    </source>
</evidence>
<proteinExistence type="inferred from homology"/>
<dbReference type="GO" id="GO:0032543">
    <property type="term" value="P:mitochondrial translation"/>
    <property type="evidence" value="ECO:0007669"/>
    <property type="project" value="InterPro"/>
</dbReference>
<evidence type="ECO:0000313" key="9">
    <source>
        <dbReference type="Proteomes" id="UP000298493"/>
    </source>
</evidence>